<dbReference type="EMBL" id="CAJPDR010000435">
    <property type="protein sequence ID" value="CAF9936192.1"/>
    <property type="molecule type" value="Genomic_DNA"/>
</dbReference>
<sequence length="262" mass="30572">MLVTVGFFDESTSPRERKSWTPSNTSLPILPSTDIAEVIYDGRLFQPHFLEPEMCFRAYKWHVQAQGREGERVIMADCERAEKETRRDLKDIRSTGFKPSERERAALKALRERIYHGRVLKSMKQYVMFCIKQETIFDTGKDEEVLCASLKQMPNVYRLSIIDRFAKVNQELGVEHRWYEKESKESFGCSLAPMRWPARYQKVFRDASDEHIRPSNRPWDCRGIVSGRCNTQPRDRQAPTWTGKLQCSIGNSSNAFHRSDPN</sequence>
<gene>
    <name evidence="1" type="ORF">ALECFALPRED_006728</name>
</gene>
<comment type="caution">
    <text evidence="1">The sequence shown here is derived from an EMBL/GenBank/DDBJ whole genome shotgun (WGS) entry which is preliminary data.</text>
</comment>
<proteinExistence type="predicted"/>
<protein>
    <submittedName>
        <fullName evidence="1">Uncharacterized protein</fullName>
    </submittedName>
</protein>
<evidence type="ECO:0000313" key="1">
    <source>
        <dbReference type="EMBL" id="CAF9936192.1"/>
    </source>
</evidence>
<dbReference type="Proteomes" id="UP000664203">
    <property type="component" value="Unassembled WGS sequence"/>
</dbReference>
<dbReference type="OrthoDB" id="5422579at2759"/>
<evidence type="ECO:0000313" key="2">
    <source>
        <dbReference type="Proteomes" id="UP000664203"/>
    </source>
</evidence>
<dbReference type="AlphaFoldDB" id="A0A8H3G3T9"/>
<name>A0A8H3G3T9_9LECA</name>
<organism evidence="1 2">
    <name type="scientific">Alectoria fallacina</name>
    <dbReference type="NCBI Taxonomy" id="1903189"/>
    <lineage>
        <taxon>Eukaryota</taxon>
        <taxon>Fungi</taxon>
        <taxon>Dikarya</taxon>
        <taxon>Ascomycota</taxon>
        <taxon>Pezizomycotina</taxon>
        <taxon>Lecanoromycetes</taxon>
        <taxon>OSLEUM clade</taxon>
        <taxon>Lecanoromycetidae</taxon>
        <taxon>Lecanorales</taxon>
        <taxon>Lecanorineae</taxon>
        <taxon>Parmeliaceae</taxon>
        <taxon>Alectoria</taxon>
    </lineage>
</organism>
<accession>A0A8H3G3T9</accession>
<keyword evidence="2" id="KW-1185">Reference proteome</keyword>
<reference evidence="1" key="1">
    <citation type="submission" date="2021-03" db="EMBL/GenBank/DDBJ databases">
        <authorList>
            <person name="Tagirdzhanova G."/>
        </authorList>
    </citation>
    <scope>NUCLEOTIDE SEQUENCE</scope>
</reference>